<accession>A0AAN4Z7W5</accession>
<feature type="compositionally biased region" description="Polar residues" evidence="1">
    <location>
        <begin position="33"/>
        <end position="43"/>
    </location>
</feature>
<feature type="compositionally biased region" description="Polar residues" evidence="1">
    <location>
        <begin position="190"/>
        <end position="203"/>
    </location>
</feature>
<evidence type="ECO:0000313" key="2">
    <source>
        <dbReference type="EMBL" id="GMR36068.1"/>
    </source>
</evidence>
<feature type="region of interest" description="Disordered" evidence="1">
    <location>
        <begin position="168"/>
        <end position="227"/>
    </location>
</feature>
<feature type="region of interest" description="Disordered" evidence="1">
    <location>
        <begin position="1"/>
        <end position="151"/>
    </location>
</feature>
<protein>
    <submittedName>
        <fullName evidence="2">Uncharacterized protein</fullName>
    </submittedName>
</protein>
<evidence type="ECO:0000313" key="3">
    <source>
        <dbReference type="Proteomes" id="UP001328107"/>
    </source>
</evidence>
<proteinExistence type="predicted"/>
<keyword evidence="3" id="KW-1185">Reference proteome</keyword>
<feature type="compositionally biased region" description="Polar residues" evidence="1">
    <location>
        <begin position="96"/>
        <end position="113"/>
    </location>
</feature>
<feature type="non-terminal residue" evidence="2">
    <location>
        <position position="227"/>
    </location>
</feature>
<reference evidence="3" key="1">
    <citation type="submission" date="2022-10" db="EMBL/GenBank/DDBJ databases">
        <title>Genome assembly of Pristionchus species.</title>
        <authorList>
            <person name="Yoshida K."/>
            <person name="Sommer R.J."/>
        </authorList>
    </citation>
    <scope>NUCLEOTIDE SEQUENCE [LARGE SCALE GENOMIC DNA]</scope>
    <source>
        <strain evidence="3">RS5460</strain>
    </source>
</reference>
<comment type="caution">
    <text evidence="2">The sequence shown here is derived from an EMBL/GenBank/DDBJ whole genome shotgun (WGS) entry which is preliminary data.</text>
</comment>
<dbReference type="AlphaFoldDB" id="A0AAN4Z7W5"/>
<feature type="compositionally biased region" description="Basic and acidic residues" evidence="1">
    <location>
        <begin position="10"/>
        <end position="26"/>
    </location>
</feature>
<name>A0AAN4Z7W5_9BILA</name>
<organism evidence="2 3">
    <name type="scientific">Pristionchus mayeri</name>
    <dbReference type="NCBI Taxonomy" id="1317129"/>
    <lineage>
        <taxon>Eukaryota</taxon>
        <taxon>Metazoa</taxon>
        <taxon>Ecdysozoa</taxon>
        <taxon>Nematoda</taxon>
        <taxon>Chromadorea</taxon>
        <taxon>Rhabditida</taxon>
        <taxon>Rhabditina</taxon>
        <taxon>Diplogasteromorpha</taxon>
        <taxon>Diplogasteroidea</taxon>
        <taxon>Neodiplogasteridae</taxon>
        <taxon>Pristionchus</taxon>
    </lineage>
</organism>
<dbReference type="EMBL" id="BTRK01000002">
    <property type="protein sequence ID" value="GMR36068.1"/>
    <property type="molecule type" value="Genomic_DNA"/>
</dbReference>
<sequence>MEGSPSSYLTDHDYLVDTPEESHPVDPPKNTGELPSTSRNTMADQWEDMPLLSPGAPPSLPSLPREERKQQGIKTPADGIDETRGGEEGPPMEMPSNPTTIVSKGEGNTTLPLHQSDLARSLSRPKRSMCPRRAYTPSPSDAYTPPSAGVPGGYLESRLNDYWSKLEAESAASNTSRIQIRSEYSRIRGKSTSNLSRTPNNMSPLPEPMTTLPQGVDHMSAGEYFRS</sequence>
<dbReference type="Proteomes" id="UP001328107">
    <property type="component" value="Unassembled WGS sequence"/>
</dbReference>
<evidence type="ECO:0000256" key="1">
    <source>
        <dbReference type="SAM" id="MobiDB-lite"/>
    </source>
</evidence>
<gene>
    <name evidence="2" type="ORF">PMAYCL1PPCAC_06263</name>
</gene>